<dbReference type="EMBL" id="JAVRHK010000018">
    <property type="protein sequence ID" value="MDT0678260.1"/>
    <property type="molecule type" value="Genomic_DNA"/>
</dbReference>
<dbReference type="Proteomes" id="UP001262582">
    <property type="component" value="Unassembled WGS sequence"/>
</dbReference>
<dbReference type="PANTHER" id="PTHR35089:SF1">
    <property type="entry name" value="CHAPERONE PROTEIN SKP"/>
    <property type="match status" value="1"/>
</dbReference>
<dbReference type="InterPro" id="IPR024930">
    <property type="entry name" value="Skp_dom_sf"/>
</dbReference>
<comment type="caution">
    <text evidence="4">The sequence shown here is derived from an EMBL/GenBank/DDBJ whole genome shotgun (WGS) entry which is preliminary data.</text>
</comment>
<evidence type="ECO:0000256" key="1">
    <source>
        <dbReference type="ARBA" id="ARBA00009091"/>
    </source>
</evidence>
<dbReference type="Pfam" id="PF03938">
    <property type="entry name" value="OmpH"/>
    <property type="match status" value="1"/>
</dbReference>
<dbReference type="InterPro" id="IPR005632">
    <property type="entry name" value="Chaperone_Skp"/>
</dbReference>
<evidence type="ECO:0000313" key="5">
    <source>
        <dbReference type="Proteomes" id="UP001262582"/>
    </source>
</evidence>
<keyword evidence="2 3" id="KW-0732">Signal</keyword>
<feature type="chain" id="PRO_5045174863" evidence="3">
    <location>
        <begin position="20"/>
        <end position="175"/>
    </location>
</feature>
<reference evidence="4 5" key="1">
    <citation type="submission" date="2023-09" db="EMBL/GenBank/DDBJ databases">
        <authorList>
            <person name="Rey-Velasco X."/>
        </authorList>
    </citation>
    <scope>NUCLEOTIDE SEQUENCE [LARGE SCALE GENOMIC DNA]</scope>
    <source>
        <strain evidence="4 5">F117</strain>
    </source>
</reference>
<comment type="similarity">
    <text evidence="1">Belongs to the Skp family.</text>
</comment>
<gene>
    <name evidence="4" type="ORF">RM539_16880</name>
</gene>
<dbReference type="Gene3D" id="3.30.910.20">
    <property type="entry name" value="Skp domain"/>
    <property type="match status" value="1"/>
</dbReference>
<protein>
    <submittedName>
        <fullName evidence="4">OmpH family outer membrane protein</fullName>
    </submittedName>
</protein>
<dbReference type="PANTHER" id="PTHR35089">
    <property type="entry name" value="CHAPERONE PROTEIN SKP"/>
    <property type="match status" value="1"/>
</dbReference>
<keyword evidence="5" id="KW-1185">Reference proteome</keyword>
<sequence>MKKTGLFITLLFMSVMAGAQTKTGTIDADYILSQMPGMSEVNTGLEEYNKELQADLQQSIGNYEGLVADYQENNTTFTDEQKKQKETEIIGLENEIKGFRQKASVMVQMKRNELTTPLYEKIDAAMRKVIAAEGYTHILNAGGNSLAFASEEYDITLKVMKEMGISAPAPPEGTE</sequence>
<dbReference type="SUPFAM" id="SSF111384">
    <property type="entry name" value="OmpH-like"/>
    <property type="match status" value="1"/>
</dbReference>
<evidence type="ECO:0000256" key="3">
    <source>
        <dbReference type="SAM" id="SignalP"/>
    </source>
</evidence>
<feature type="signal peptide" evidence="3">
    <location>
        <begin position="1"/>
        <end position="19"/>
    </location>
</feature>
<evidence type="ECO:0000313" key="4">
    <source>
        <dbReference type="EMBL" id="MDT0678260.1"/>
    </source>
</evidence>
<evidence type="ECO:0000256" key="2">
    <source>
        <dbReference type="ARBA" id="ARBA00022729"/>
    </source>
</evidence>
<proteinExistence type="inferred from homology"/>
<accession>A0ABU3DA82</accession>
<name>A0ABU3DA82_9FLAO</name>
<organism evidence="4 5">
    <name type="scientific">Autumnicola musiva</name>
    <dbReference type="NCBI Taxonomy" id="3075589"/>
    <lineage>
        <taxon>Bacteria</taxon>
        <taxon>Pseudomonadati</taxon>
        <taxon>Bacteroidota</taxon>
        <taxon>Flavobacteriia</taxon>
        <taxon>Flavobacteriales</taxon>
        <taxon>Flavobacteriaceae</taxon>
        <taxon>Autumnicola</taxon>
    </lineage>
</organism>
<dbReference type="SMART" id="SM00935">
    <property type="entry name" value="OmpH"/>
    <property type="match status" value="1"/>
</dbReference>
<dbReference type="RefSeq" id="WP_311504596.1">
    <property type="nucleotide sequence ID" value="NZ_JAVRHK010000018.1"/>
</dbReference>